<gene>
    <name evidence="4" type="ORF">NWF35_05295</name>
</gene>
<keyword evidence="1" id="KW-0175">Coiled coil</keyword>
<proteinExistence type="predicted"/>
<evidence type="ECO:0000256" key="1">
    <source>
        <dbReference type="SAM" id="Coils"/>
    </source>
</evidence>
<dbReference type="Pfam" id="PF13786">
    <property type="entry name" value="DUF4179"/>
    <property type="match status" value="1"/>
</dbReference>
<evidence type="ECO:0000259" key="3">
    <source>
        <dbReference type="Pfam" id="PF13786"/>
    </source>
</evidence>
<protein>
    <submittedName>
        <fullName evidence="4">DUF4179 domain-containing protein</fullName>
    </submittedName>
</protein>
<dbReference type="Proteomes" id="UP001174196">
    <property type="component" value="Unassembled WGS sequence"/>
</dbReference>
<feature type="domain" description="DUF4179" evidence="3">
    <location>
        <begin position="88"/>
        <end position="171"/>
    </location>
</feature>
<feature type="transmembrane region" description="Helical" evidence="2">
    <location>
        <begin position="93"/>
        <end position="119"/>
    </location>
</feature>
<reference evidence="4" key="1">
    <citation type="submission" date="2022-08" db="EMBL/GenBank/DDBJ databases">
        <title>Polycladomyces zharkentsis sp. nov., a novel thermophilic CMC and starch-degrading bacterium isolated from a geothermal spring in Kazakhstan.</title>
        <authorList>
            <person name="Mashzhan A."/>
            <person name="Kistaubaeva A."/>
            <person name="Javier-Lopez R."/>
            <person name="Birkeland N.-K."/>
        </authorList>
    </citation>
    <scope>NUCLEOTIDE SEQUENCE</scope>
    <source>
        <strain evidence="4">KSR 13</strain>
    </source>
</reference>
<evidence type="ECO:0000256" key="2">
    <source>
        <dbReference type="SAM" id="Phobius"/>
    </source>
</evidence>
<keyword evidence="5" id="KW-1185">Reference proteome</keyword>
<evidence type="ECO:0000313" key="4">
    <source>
        <dbReference type="EMBL" id="MDN4593323.1"/>
    </source>
</evidence>
<accession>A0ABT8IKQ7</accession>
<keyword evidence="2" id="KW-0472">Membrane</keyword>
<evidence type="ECO:0000313" key="5">
    <source>
        <dbReference type="Proteomes" id="UP001174196"/>
    </source>
</evidence>
<sequence length="523" mass="59769">MNCFADEVLWEFLERGSSDKDEVLKHIQHCRNCQKRLEELKAEQAELRQAASQVQLLDESFVGEVMKRIAELDEKESVKVNRKSAGRFRRWKWFGTVAAGLAVAVFIGALVSPTFASYLPLFRQFVQVQEQDMNKLYRKEDIKVTDKGLTVHVKQIVADSTQLMVFYQIEDSRGKVLPIYHHWIRYPYLVLDDGSGQPQVGGFRPGGYPGKDVDKATWAVLVFDLNKVKHKDRLVLKLDTKQVGSVKGSWKLNVPIDLSKLKGTVREVVIGKTLEAQGVRVTLKKIKYTPLGTFLELDRQISPQLRNQYEQTYGPKFARFALGDVDYGFRILDETGKVLVEKEAGIEGRFHMMDKYGAHIYEKLDNYLFQPFPHNKRLTFELTAIARVEPAPLTLTFDPRKLPAKVEDGQGNSLTVTFAAIKPKSFYIQNAPQKKVFAFYVKGYLKENYFPSYQMTMAVMDENGKRYWPLGGVGMKKRGTGEEMTGTFIVDEISQLPQKITLQPFWVKKYEGLSVKAELPVNP</sequence>
<dbReference type="RefSeq" id="WP_301238046.1">
    <property type="nucleotide sequence ID" value="NZ_JANRHH010000024.1"/>
</dbReference>
<organism evidence="4 5">
    <name type="scientific">Polycladomyces subterraneus</name>
    <dbReference type="NCBI Taxonomy" id="1016997"/>
    <lineage>
        <taxon>Bacteria</taxon>
        <taxon>Bacillati</taxon>
        <taxon>Bacillota</taxon>
        <taxon>Bacilli</taxon>
        <taxon>Bacillales</taxon>
        <taxon>Thermoactinomycetaceae</taxon>
        <taxon>Polycladomyces</taxon>
    </lineage>
</organism>
<dbReference type="InterPro" id="IPR025436">
    <property type="entry name" value="DUF4179"/>
</dbReference>
<comment type="caution">
    <text evidence="4">The sequence shown here is derived from an EMBL/GenBank/DDBJ whole genome shotgun (WGS) entry which is preliminary data.</text>
</comment>
<name>A0ABT8IKQ7_9BACL</name>
<keyword evidence="2" id="KW-1133">Transmembrane helix</keyword>
<dbReference type="EMBL" id="JANRHH010000024">
    <property type="protein sequence ID" value="MDN4593323.1"/>
    <property type="molecule type" value="Genomic_DNA"/>
</dbReference>
<keyword evidence="2" id="KW-0812">Transmembrane</keyword>
<feature type="coiled-coil region" evidence="1">
    <location>
        <begin position="30"/>
        <end position="60"/>
    </location>
</feature>
<dbReference type="Gene3D" id="2.60.40.1630">
    <property type="entry name" value="bacillus anthracis domain"/>
    <property type="match status" value="1"/>
</dbReference>